<dbReference type="Gene3D" id="3.30.70.1440">
    <property type="entry name" value="Multidrug efflux transporter AcrB pore domain"/>
    <property type="match status" value="1"/>
</dbReference>
<dbReference type="PANTHER" id="PTHR32063">
    <property type="match status" value="1"/>
</dbReference>
<feature type="transmembrane region" description="Helical" evidence="8">
    <location>
        <begin position="483"/>
        <end position="506"/>
    </location>
</feature>
<evidence type="ECO:0000256" key="3">
    <source>
        <dbReference type="ARBA" id="ARBA00022448"/>
    </source>
</evidence>
<feature type="transmembrane region" description="Helical" evidence="8">
    <location>
        <begin position="360"/>
        <end position="380"/>
    </location>
</feature>
<comment type="subcellular location">
    <subcellularLocation>
        <location evidence="1">Cell membrane</location>
        <topology evidence="1">Multi-pass membrane protein</topology>
    </subcellularLocation>
</comment>
<dbReference type="InterPro" id="IPR027463">
    <property type="entry name" value="AcrB_DN_DC_subdom"/>
</dbReference>
<dbReference type="InterPro" id="IPR001036">
    <property type="entry name" value="Acrflvin-R"/>
</dbReference>
<dbReference type="PRINTS" id="PR00702">
    <property type="entry name" value="ACRIFLAVINRP"/>
</dbReference>
<feature type="transmembrane region" description="Helical" evidence="8">
    <location>
        <begin position="880"/>
        <end position="900"/>
    </location>
</feature>
<dbReference type="InterPro" id="IPR004763">
    <property type="entry name" value="CusA-like"/>
</dbReference>
<feature type="transmembrane region" description="Helical" evidence="8">
    <location>
        <begin position="932"/>
        <end position="956"/>
    </location>
</feature>
<keyword evidence="4" id="KW-1003">Cell membrane</keyword>
<organism evidence="9 10">
    <name type="scientific">Bradyrhizobium brasilense</name>
    <dbReference type="NCBI Taxonomy" id="1419277"/>
    <lineage>
        <taxon>Bacteria</taxon>
        <taxon>Pseudomonadati</taxon>
        <taxon>Pseudomonadota</taxon>
        <taxon>Alphaproteobacteria</taxon>
        <taxon>Hyphomicrobiales</taxon>
        <taxon>Nitrobacteraceae</taxon>
        <taxon>Bradyrhizobium</taxon>
    </lineage>
</organism>
<keyword evidence="3" id="KW-0813">Transport</keyword>
<evidence type="ECO:0000256" key="6">
    <source>
        <dbReference type="ARBA" id="ARBA00022989"/>
    </source>
</evidence>
<accession>A0ABY8J9A2</accession>
<comment type="similarity">
    <text evidence="2">Belongs to the resistance-nodulation-cell division (RND) (TC 2.A.6) family.</text>
</comment>
<feature type="transmembrane region" description="Helical" evidence="8">
    <location>
        <begin position="906"/>
        <end position="925"/>
    </location>
</feature>
<evidence type="ECO:0000256" key="1">
    <source>
        <dbReference type="ARBA" id="ARBA00004651"/>
    </source>
</evidence>
<dbReference type="SUPFAM" id="SSF82693">
    <property type="entry name" value="Multidrug efflux transporter AcrB pore domain, PN1, PN2, PC1 and PC2 subdomains"/>
    <property type="match status" value="3"/>
</dbReference>
<evidence type="ECO:0000256" key="8">
    <source>
        <dbReference type="SAM" id="Phobius"/>
    </source>
</evidence>
<feature type="transmembrane region" description="Helical" evidence="8">
    <location>
        <begin position="976"/>
        <end position="997"/>
    </location>
</feature>
<dbReference type="Gene3D" id="3.30.2090.10">
    <property type="entry name" value="Multidrug efflux transporter AcrB TolC docking domain, DN and DC subdomains"/>
    <property type="match status" value="2"/>
</dbReference>
<dbReference type="NCBIfam" id="TIGR00914">
    <property type="entry name" value="2A0601"/>
    <property type="match status" value="1"/>
</dbReference>
<feature type="transmembrane region" description="Helical" evidence="8">
    <location>
        <begin position="387"/>
        <end position="410"/>
    </location>
</feature>
<dbReference type="Proteomes" id="UP001221546">
    <property type="component" value="Chromosome"/>
</dbReference>
<dbReference type="SUPFAM" id="SSF82714">
    <property type="entry name" value="Multidrug efflux transporter AcrB TolC docking domain, DN and DC subdomains"/>
    <property type="match status" value="2"/>
</dbReference>
<keyword evidence="5 8" id="KW-0812">Transmembrane</keyword>
<proteinExistence type="inferred from homology"/>
<evidence type="ECO:0000313" key="9">
    <source>
        <dbReference type="EMBL" id="WFU61739.1"/>
    </source>
</evidence>
<evidence type="ECO:0000256" key="7">
    <source>
        <dbReference type="ARBA" id="ARBA00023136"/>
    </source>
</evidence>
<name>A0ABY8J9A2_9BRAD</name>
<evidence type="ECO:0000256" key="5">
    <source>
        <dbReference type="ARBA" id="ARBA00022692"/>
    </source>
</evidence>
<dbReference type="RefSeq" id="WP_076833100.1">
    <property type="nucleotide sequence ID" value="NZ_CP121646.1"/>
</dbReference>
<reference evidence="9 10" key="1">
    <citation type="submission" date="2023-04" db="EMBL/GenBank/DDBJ databases">
        <title>Australian commercial rhizobial inoculants.</title>
        <authorList>
            <person name="Kohlmeier M.G."/>
            <person name="O'Hara G.W."/>
            <person name="Colombi E."/>
            <person name="Ramsay J.P."/>
            <person name="Terpolilli J."/>
        </authorList>
    </citation>
    <scope>NUCLEOTIDE SEQUENCE [LARGE SCALE GENOMIC DNA]</scope>
    <source>
        <strain evidence="9 10">CB627</strain>
    </source>
</reference>
<dbReference type="Gene3D" id="3.30.70.1430">
    <property type="entry name" value="Multidrug efflux transporter AcrB pore domain"/>
    <property type="match status" value="2"/>
</dbReference>
<keyword evidence="7 8" id="KW-0472">Membrane</keyword>
<dbReference type="SUPFAM" id="SSF82866">
    <property type="entry name" value="Multidrug efflux transporter AcrB transmembrane domain"/>
    <property type="match status" value="2"/>
</dbReference>
<feature type="transmembrane region" description="Helical" evidence="8">
    <location>
        <begin position="538"/>
        <end position="557"/>
    </location>
</feature>
<evidence type="ECO:0000256" key="4">
    <source>
        <dbReference type="ARBA" id="ARBA00022475"/>
    </source>
</evidence>
<feature type="transmembrane region" description="Helical" evidence="8">
    <location>
        <begin position="12"/>
        <end position="30"/>
    </location>
</feature>
<dbReference type="Gene3D" id="3.30.70.1320">
    <property type="entry name" value="Multidrug efflux transporter AcrB pore domain like"/>
    <property type="match status" value="1"/>
</dbReference>
<evidence type="ECO:0000313" key="10">
    <source>
        <dbReference type="Proteomes" id="UP001221546"/>
    </source>
</evidence>
<dbReference type="Pfam" id="PF00873">
    <property type="entry name" value="ACR_tran"/>
    <property type="match status" value="1"/>
</dbReference>
<keyword evidence="6 8" id="KW-1133">Transmembrane helix</keyword>
<dbReference type="EMBL" id="CP121646">
    <property type="protein sequence ID" value="WFU61739.1"/>
    <property type="molecule type" value="Genomic_DNA"/>
</dbReference>
<protein>
    <submittedName>
        <fullName evidence="9">CusA/CzcA family heavy metal efflux RND transporter</fullName>
    </submittedName>
</protein>
<feature type="transmembrane region" description="Helical" evidence="8">
    <location>
        <begin position="1009"/>
        <end position="1035"/>
    </location>
</feature>
<feature type="transmembrane region" description="Helical" evidence="8">
    <location>
        <begin position="451"/>
        <end position="471"/>
    </location>
</feature>
<dbReference type="Gene3D" id="1.20.1640.10">
    <property type="entry name" value="Multidrug efflux transporter AcrB transmembrane domain"/>
    <property type="match status" value="2"/>
</dbReference>
<keyword evidence="10" id="KW-1185">Reference proteome</keyword>
<gene>
    <name evidence="9" type="ORF">QA636_30170</name>
</gene>
<evidence type="ECO:0000256" key="2">
    <source>
        <dbReference type="ARBA" id="ARBA00010942"/>
    </source>
</evidence>
<sequence>MDRLVALAVNRRYLMVAMFVAVLIGGLLAFKQLNIEAYPDPTPPMVDIVTQSPGLSAEEIERYITIPIETQVAGIKNLKTIRTISLYGLSDVKLQFSFDYTYDEALQQVLNRLSQLAPLPGNVLPGISPLSPIGEIFRYRLKGPPNYSVLDLKTLQDWVLQRRFRAVPGVIDVTGWGGKTKTYEIQVDFNKLVANGLTLPQVLQAVSNANINVGGNTVNIGSQSAVVRGVGLIRSIDDLANTMVSQSGGNPVLVRDIAHVTIGEKPRLGIAGLDNDDDIVQGIVLMRRGEQSSPTITRVEQLVHDINHSSILPPGVKIERIYDRKDLIELTTHTVLHNMVVGILLIVLLQWIFLGDLRSALIVGATIPFALFFAVIILVLRGESANLLSVGAIDFGLIVDATVIMVEAIFRRLSQTTALSEHERSHISEDTVMGMKSHAILSAAADVSRSIFFAAAIIIAAFLPLFTLSGVEGNIFGPMARTYAYALAGGLLATFTVTPAFSAIILPAHIHETETWIVKKLDAIYLPVLNWAIANRKLVMAGAAGLVVMTIIFARFLGLEFLPKLEEGNLWIRATLPPTISLQEGNAYVNEMRKLIRSRPEVVSVVSQHGRPDDGTDAAGLFNAEFFAPLKPASEWPNTHDKDVLTAQLLAQLQEKFPGVEFNFSQYLQDNVSEAVSGVKGENSIKLYGNDLQALTDTANKIKSVLSTVQGVTDLAVFTSLGQPTIQIDVDRARAARYGLSPGDINATIRVAVGGDSAGDLYEPGSDRHFPIIVRLAPEYRKSAEAIQNLRIGVANANGGITQIPLSEVASINLISGAAYIYREQQERYLPIKFSVRERDLGSAIREAQQKIDEQVQLPPGSRVEWVGEFGNLQDAIRRLSIVVPISLALIAVLLFFNFGSMVDTMLAMSVIPMAIFGGVLGLLISGIPFSVSAAIGFIALFGIAVMDGIIILSQFNQLIDEGYDRMRAVIRTGELQLRPVLMTCVVAGVGLLPAAISEGIGSQVQKPLAIVVVTGMMLAPLVILITLPVLISYFSRRPKDGLR</sequence>
<feature type="transmembrane region" description="Helical" evidence="8">
    <location>
        <begin position="335"/>
        <end position="354"/>
    </location>
</feature>
<dbReference type="PANTHER" id="PTHR32063:SF12">
    <property type="entry name" value="CATION EFFLUX SYSTEM PROTEIN"/>
    <property type="match status" value="1"/>
</dbReference>